<dbReference type="RefSeq" id="WP_050550273.1">
    <property type="nucleotide sequence ID" value="NZ_CP037440.1"/>
</dbReference>
<accession>A0A9Q4JFK7</accession>
<proteinExistence type="predicted"/>
<gene>
    <name evidence="1" type="ORF">O1433_05015</name>
</gene>
<evidence type="ECO:0000313" key="2">
    <source>
        <dbReference type="Proteomes" id="UP001079672"/>
    </source>
</evidence>
<dbReference type="EMBL" id="JAPTZU010000002">
    <property type="protein sequence ID" value="MCZ2686860.1"/>
    <property type="molecule type" value="Genomic_DNA"/>
</dbReference>
<evidence type="ECO:0000313" key="1">
    <source>
        <dbReference type="EMBL" id="MCZ2686860.1"/>
    </source>
</evidence>
<dbReference type="AlphaFoldDB" id="A0A9Q4JFK7"/>
<sequence length="107" mass="12274">MICDITWISKKTTNDKGVSYQNVYTFSNNGTYARTLITTDKDGKEQQSTVNGSWTFSAPSFGVIYLGHNSYWDIDELTENKFSAYRRNGEFGEPGMVREYFELTPKI</sequence>
<reference evidence="1" key="1">
    <citation type="submission" date="2022-12" db="EMBL/GenBank/DDBJ databases">
        <title>Development of a Multilocus Sequence Typing Scheme for Bacteroides fragilis Based on Whole Genome Sequencing Data and Clinical Application.</title>
        <authorList>
            <person name="Nielsen F.D."/>
            <person name="Justesen U.S."/>
        </authorList>
    </citation>
    <scope>NUCLEOTIDE SEQUENCE</scope>
    <source>
        <strain evidence="1">BF_AM_ODE_DK_2015_4</strain>
    </source>
</reference>
<comment type="caution">
    <text evidence="1">The sequence shown here is derived from an EMBL/GenBank/DDBJ whole genome shotgun (WGS) entry which is preliminary data.</text>
</comment>
<protein>
    <submittedName>
        <fullName evidence="1">Uncharacterized protein</fullName>
    </submittedName>
</protein>
<dbReference type="Proteomes" id="UP001079672">
    <property type="component" value="Unassembled WGS sequence"/>
</dbReference>
<organism evidence="1 2">
    <name type="scientific">Bacteroides fragilis</name>
    <dbReference type="NCBI Taxonomy" id="817"/>
    <lineage>
        <taxon>Bacteria</taxon>
        <taxon>Pseudomonadati</taxon>
        <taxon>Bacteroidota</taxon>
        <taxon>Bacteroidia</taxon>
        <taxon>Bacteroidales</taxon>
        <taxon>Bacteroidaceae</taxon>
        <taxon>Bacteroides</taxon>
    </lineage>
</organism>
<name>A0A9Q4JFK7_BACFG</name>